<reference evidence="5" key="2">
    <citation type="submission" date="2021-03" db="UniProtKB">
        <authorList>
            <consortium name="EnsemblPlants"/>
        </authorList>
    </citation>
    <scope>IDENTIFICATION</scope>
</reference>
<dbReference type="SMART" id="SM00320">
    <property type="entry name" value="WD40"/>
    <property type="match status" value="6"/>
</dbReference>
<feature type="repeat" description="WD" evidence="3">
    <location>
        <begin position="258"/>
        <end position="287"/>
    </location>
</feature>
<dbReference type="Proteomes" id="UP000596661">
    <property type="component" value="Chromosome 1"/>
</dbReference>
<dbReference type="InterPro" id="IPR001680">
    <property type="entry name" value="WD40_rpt"/>
</dbReference>
<dbReference type="InterPro" id="IPR045182">
    <property type="entry name" value="JINGUBANG-like"/>
</dbReference>
<dbReference type="PROSITE" id="PS50294">
    <property type="entry name" value="WD_REPEATS_REGION"/>
    <property type="match status" value="2"/>
</dbReference>
<feature type="repeat" description="WD" evidence="3">
    <location>
        <begin position="166"/>
        <end position="206"/>
    </location>
</feature>
<dbReference type="EnsemblPlants" id="evm.model.01.2803">
    <property type="protein sequence ID" value="cds.evm.model.01.2803"/>
    <property type="gene ID" value="evm.TU.01.2803"/>
</dbReference>
<evidence type="ECO:0000313" key="6">
    <source>
        <dbReference type="Proteomes" id="UP000596661"/>
    </source>
</evidence>
<keyword evidence="2" id="KW-0677">Repeat</keyword>
<dbReference type="FunFam" id="2.130.10.10:FF:000775">
    <property type="entry name" value="BnaA09g28200D protein"/>
    <property type="match status" value="1"/>
</dbReference>
<dbReference type="PANTHER" id="PTHR22844">
    <property type="entry name" value="F-BOX AND WD40 DOMAIN PROTEIN"/>
    <property type="match status" value="1"/>
</dbReference>
<proteinExistence type="predicted"/>
<dbReference type="InterPro" id="IPR002156">
    <property type="entry name" value="RNaseH_domain"/>
</dbReference>
<dbReference type="PROSITE" id="PS50082">
    <property type="entry name" value="WD_REPEATS_2"/>
    <property type="match status" value="4"/>
</dbReference>
<dbReference type="InterPro" id="IPR036322">
    <property type="entry name" value="WD40_repeat_dom_sf"/>
</dbReference>
<accession>A0A803NMQ1</accession>
<evidence type="ECO:0000259" key="4">
    <source>
        <dbReference type="Pfam" id="PF13456"/>
    </source>
</evidence>
<dbReference type="GO" id="GO:0004523">
    <property type="term" value="F:RNA-DNA hybrid ribonuclease activity"/>
    <property type="evidence" value="ECO:0007669"/>
    <property type="project" value="InterPro"/>
</dbReference>
<protein>
    <recommendedName>
        <fullName evidence="4">RNase H type-1 domain-containing protein</fullName>
    </recommendedName>
</protein>
<dbReference type="CDD" id="cd00200">
    <property type="entry name" value="WD40"/>
    <property type="match status" value="1"/>
</dbReference>
<keyword evidence="1 3" id="KW-0853">WD repeat</keyword>
<evidence type="ECO:0000256" key="1">
    <source>
        <dbReference type="ARBA" id="ARBA00022574"/>
    </source>
</evidence>
<name>A0A803NMQ1_CANSA</name>
<organism evidence="5 6">
    <name type="scientific">Cannabis sativa</name>
    <name type="common">Hemp</name>
    <name type="synonym">Marijuana</name>
    <dbReference type="NCBI Taxonomy" id="3483"/>
    <lineage>
        <taxon>Eukaryota</taxon>
        <taxon>Viridiplantae</taxon>
        <taxon>Streptophyta</taxon>
        <taxon>Embryophyta</taxon>
        <taxon>Tracheophyta</taxon>
        <taxon>Spermatophyta</taxon>
        <taxon>Magnoliopsida</taxon>
        <taxon>eudicotyledons</taxon>
        <taxon>Gunneridae</taxon>
        <taxon>Pentapetalae</taxon>
        <taxon>rosids</taxon>
        <taxon>fabids</taxon>
        <taxon>Rosales</taxon>
        <taxon>Cannabaceae</taxon>
        <taxon>Cannabis</taxon>
    </lineage>
</organism>
<dbReference type="Gene3D" id="2.130.10.10">
    <property type="entry name" value="YVTN repeat-like/Quinoprotein amine dehydrogenase"/>
    <property type="match status" value="2"/>
</dbReference>
<dbReference type="SUPFAM" id="SSF53098">
    <property type="entry name" value="Ribonuclease H-like"/>
    <property type="match status" value="1"/>
</dbReference>
<dbReference type="InterPro" id="IPR015943">
    <property type="entry name" value="WD40/YVTN_repeat-like_dom_sf"/>
</dbReference>
<dbReference type="GO" id="GO:0003676">
    <property type="term" value="F:nucleic acid binding"/>
    <property type="evidence" value="ECO:0007669"/>
    <property type="project" value="InterPro"/>
</dbReference>
<dbReference type="InterPro" id="IPR044730">
    <property type="entry name" value="RNase_H-like_dom_plant"/>
</dbReference>
<feature type="domain" description="RNase H type-1" evidence="4">
    <location>
        <begin position="457"/>
        <end position="573"/>
    </location>
</feature>
<dbReference type="AlphaFoldDB" id="A0A803NMQ1"/>
<dbReference type="InterPro" id="IPR036397">
    <property type="entry name" value="RNaseH_sf"/>
</dbReference>
<evidence type="ECO:0000256" key="2">
    <source>
        <dbReference type="ARBA" id="ARBA00022737"/>
    </source>
</evidence>
<evidence type="ECO:0000256" key="3">
    <source>
        <dbReference type="PROSITE-ProRule" id="PRU00221"/>
    </source>
</evidence>
<dbReference type="CDD" id="cd06222">
    <property type="entry name" value="RNase_H_like"/>
    <property type="match status" value="1"/>
</dbReference>
<dbReference type="Pfam" id="PF00400">
    <property type="entry name" value="WD40"/>
    <property type="match status" value="5"/>
</dbReference>
<dbReference type="Gene3D" id="3.30.420.10">
    <property type="entry name" value="Ribonuclease H-like superfamily/Ribonuclease H"/>
    <property type="match status" value="1"/>
</dbReference>
<evidence type="ECO:0000313" key="5">
    <source>
        <dbReference type="EnsemblPlants" id="cds.evm.model.01.2803"/>
    </source>
</evidence>
<reference evidence="5" key="1">
    <citation type="submission" date="2018-11" db="EMBL/GenBank/DDBJ databases">
        <authorList>
            <person name="Grassa J C."/>
        </authorList>
    </citation>
    <scope>NUCLEOTIDE SEQUENCE [LARGE SCALE GENOMIC DNA]</scope>
</reference>
<dbReference type="Pfam" id="PF13456">
    <property type="entry name" value="RVT_3"/>
    <property type="match status" value="1"/>
</dbReference>
<dbReference type="SUPFAM" id="SSF50978">
    <property type="entry name" value="WD40 repeat-like"/>
    <property type="match status" value="1"/>
</dbReference>
<dbReference type="Gramene" id="evm.model.01.2803">
    <property type="protein sequence ID" value="cds.evm.model.01.2803"/>
    <property type="gene ID" value="evm.TU.01.2803"/>
</dbReference>
<keyword evidence="6" id="KW-1185">Reference proteome</keyword>
<dbReference type="EMBL" id="UZAU01000081">
    <property type="status" value="NOT_ANNOTATED_CDS"/>
    <property type="molecule type" value="Genomic_DNA"/>
</dbReference>
<dbReference type="InterPro" id="IPR020472">
    <property type="entry name" value="WD40_PAC1"/>
</dbReference>
<dbReference type="PANTHER" id="PTHR22844:SF336">
    <property type="entry name" value="PROTEIN JINGUBANG"/>
    <property type="match status" value="1"/>
</dbReference>
<feature type="repeat" description="WD" evidence="3">
    <location>
        <begin position="300"/>
        <end position="341"/>
    </location>
</feature>
<dbReference type="PRINTS" id="PR00320">
    <property type="entry name" value="GPROTEINBRPT"/>
</dbReference>
<feature type="repeat" description="WD" evidence="3">
    <location>
        <begin position="124"/>
        <end position="165"/>
    </location>
</feature>
<sequence length="594" mass="65448">MMMMDDYARNSSASLTSPMGIMGSDSKNIRVWKSLKEFSGFKSNSGLVKAIVISGNKIFTGHQDGKIRVWKVSPPPPSISNKNNINTLHKRAGTLPTLMDIFKSSVKPSSYVLDAGRRRRTSLWIKHSDAISCLSLSDDKALLYSASWDRTLKVWRIDNSKCLESINAHDDAVNAVVATVEGLVFTGAADGTVKVWKREQRGKLTKHSLLQKLLVQESAVTALAVNGNGSSIVYCGSSDGLVNFWEREKQSFSHGGVLKGHNLAILCLAAAGGLVFSGSADKTICVWRRDDNIHTCLSVLTGHTGPVKCLAIERDRDHDQNQRWVVYSGSLDKSVKVWSVSEYAQQDFNQTVTMPHAISDVDSLPSDGSYSSAGRFSNNRTNQLKFGVSLCYTLWSVRNQAFHEHVRPSFFIIFNRIKSLVAELNSVFTSPLDSSIDQSSQHARLEVLQGEFVVFADAACKDLRSVAGIIVTKANSEVVEAFSAQLQAVIPLEAEAWALLHAVHRCLSQGWHNVTFAVDCQLLVWGIKARKTPNWRVAGVFARLLDALDCIPSASVVWIPRSGNEKAHKLAKWSFNSYQFGFFNAEELAPLVAI</sequence>
<dbReference type="InterPro" id="IPR012337">
    <property type="entry name" value="RNaseH-like_sf"/>
</dbReference>